<feature type="domain" description="PUM-HD" evidence="5">
    <location>
        <begin position="9"/>
        <end position="387"/>
    </location>
</feature>
<evidence type="ECO:0000313" key="7">
    <source>
        <dbReference type="Proteomes" id="UP001201812"/>
    </source>
</evidence>
<keyword evidence="2" id="KW-0677">Repeat</keyword>
<dbReference type="SUPFAM" id="SSF48371">
    <property type="entry name" value="ARM repeat"/>
    <property type="match status" value="1"/>
</dbReference>
<evidence type="ECO:0000256" key="2">
    <source>
        <dbReference type="ARBA" id="ARBA00022737"/>
    </source>
</evidence>
<dbReference type="Proteomes" id="UP001201812">
    <property type="component" value="Unassembled WGS sequence"/>
</dbReference>
<keyword evidence="3" id="KW-0221">Differentiation</keyword>
<dbReference type="GO" id="GO:0030154">
    <property type="term" value="P:cell differentiation"/>
    <property type="evidence" value="ECO:0007669"/>
    <property type="project" value="UniProtKB-KW"/>
</dbReference>
<reference evidence="6" key="1">
    <citation type="submission" date="2022-01" db="EMBL/GenBank/DDBJ databases">
        <title>Genome Sequence Resource for Two Populations of Ditylenchus destructor, the Migratory Endoparasitic Phytonematode.</title>
        <authorList>
            <person name="Zhang H."/>
            <person name="Lin R."/>
            <person name="Xie B."/>
        </authorList>
    </citation>
    <scope>NUCLEOTIDE SEQUENCE</scope>
    <source>
        <strain evidence="6">BazhouSP</strain>
    </source>
</reference>
<dbReference type="InterPro" id="IPR001313">
    <property type="entry name" value="Pumilio_RNA-bd_rpt"/>
</dbReference>
<sequence>MVGFLAPTPTKSIVNETVNACNKDASLAGNHMSRLSMVEFILMACDAIGSKQLQEQLATNAEVKLTACKMLQDQEVFLALAKDAFGNFVIQRMISETPIDSILHSVEQNSLQLSFDRYACRVVQKYINFASVGQVQRLLNEKFAGYEAQIVQNINASHVIQAVLDKHVPNVYAPFIKACVASLPVKAALEDKFGCRVFQSCLERIVRHCSNPGIPRSDKTSAYELLHILIVPILRDAKNLAENEYANYVVQYILRCEFLVLQRSYIIRNSILHNILWLSQGKFASHVVEQAFVYADPYSLTAMFNEVLDGYMQDMHGRDALNIMLFDQFANYVVQRMLEIAIEVHEGKRAGDRSWLPKIVEHVKRSANNLQRFSSGKKILTTLAKYNI</sequence>
<name>A0AAD4N3U8_9BILA</name>
<dbReference type="EMBL" id="JAKKPZ010000011">
    <property type="protein sequence ID" value="KAI1715601.1"/>
    <property type="molecule type" value="Genomic_DNA"/>
</dbReference>
<keyword evidence="7" id="KW-1185">Reference proteome</keyword>
<evidence type="ECO:0000256" key="1">
    <source>
        <dbReference type="ARBA" id="ARBA00022473"/>
    </source>
</evidence>
<dbReference type="GO" id="GO:0005737">
    <property type="term" value="C:cytoplasm"/>
    <property type="evidence" value="ECO:0007669"/>
    <property type="project" value="TreeGrafter"/>
</dbReference>
<dbReference type="Pfam" id="PF00806">
    <property type="entry name" value="PUF"/>
    <property type="match status" value="6"/>
</dbReference>
<dbReference type="InterPro" id="IPR033133">
    <property type="entry name" value="PUM-HD"/>
</dbReference>
<evidence type="ECO:0000313" key="6">
    <source>
        <dbReference type="EMBL" id="KAI1715601.1"/>
    </source>
</evidence>
<dbReference type="PANTHER" id="PTHR12537:SF112">
    <property type="entry name" value="FEM-3 MRNA-BINDING FACTOR 1-RELATED"/>
    <property type="match status" value="1"/>
</dbReference>
<dbReference type="GO" id="GO:0010608">
    <property type="term" value="P:post-transcriptional regulation of gene expression"/>
    <property type="evidence" value="ECO:0007669"/>
    <property type="project" value="TreeGrafter"/>
</dbReference>
<dbReference type="GO" id="GO:0005634">
    <property type="term" value="C:nucleus"/>
    <property type="evidence" value="ECO:0007669"/>
    <property type="project" value="TreeGrafter"/>
</dbReference>
<dbReference type="PROSITE" id="PS50302">
    <property type="entry name" value="PUM"/>
    <property type="match status" value="1"/>
</dbReference>
<organism evidence="6 7">
    <name type="scientific">Ditylenchus destructor</name>
    <dbReference type="NCBI Taxonomy" id="166010"/>
    <lineage>
        <taxon>Eukaryota</taxon>
        <taxon>Metazoa</taxon>
        <taxon>Ecdysozoa</taxon>
        <taxon>Nematoda</taxon>
        <taxon>Chromadorea</taxon>
        <taxon>Rhabditida</taxon>
        <taxon>Tylenchina</taxon>
        <taxon>Tylenchomorpha</taxon>
        <taxon>Sphaerularioidea</taxon>
        <taxon>Anguinidae</taxon>
        <taxon>Anguininae</taxon>
        <taxon>Ditylenchus</taxon>
    </lineage>
</organism>
<accession>A0AAD4N3U8</accession>
<evidence type="ECO:0000256" key="4">
    <source>
        <dbReference type="PROSITE-ProRule" id="PRU00317"/>
    </source>
</evidence>
<dbReference type="InterPro" id="IPR011989">
    <property type="entry name" value="ARM-like"/>
</dbReference>
<dbReference type="SMART" id="SM00025">
    <property type="entry name" value="Pumilio"/>
    <property type="match status" value="6"/>
</dbReference>
<dbReference type="PROSITE" id="PS50303">
    <property type="entry name" value="PUM_HD"/>
    <property type="match status" value="1"/>
</dbReference>
<dbReference type="GO" id="GO:0003730">
    <property type="term" value="F:mRNA 3'-UTR binding"/>
    <property type="evidence" value="ECO:0007669"/>
    <property type="project" value="TreeGrafter"/>
</dbReference>
<dbReference type="PANTHER" id="PTHR12537">
    <property type="entry name" value="RNA BINDING PROTEIN PUMILIO-RELATED"/>
    <property type="match status" value="1"/>
</dbReference>
<evidence type="ECO:0000259" key="5">
    <source>
        <dbReference type="PROSITE" id="PS50303"/>
    </source>
</evidence>
<proteinExistence type="predicted"/>
<feature type="repeat" description="Pumilio" evidence="4">
    <location>
        <begin position="105"/>
        <end position="140"/>
    </location>
</feature>
<protein>
    <submittedName>
        <fullName evidence="6">Pumilio domain-containing protein 5</fullName>
    </submittedName>
</protein>
<dbReference type="InterPro" id="IPR016024">
    <property type="entry name" value="ARM-type_fold"/>
</dbReference>
<keyword evidence="1" id="KW-0217">Developmental protein</keyword>
<dbReference type="AlphaFoldDB" id="A0AAD4N3U8"/>
<gene>
    <name evidence="6" type="ORF">DdX_07922</name>
</gene>
<comment type="caution">
    <text evidence="6">The sequence shown here is derived from an EMBL/GenBank/DDBJ whole genome shotgun (WGS) entry which is preliminary data.</text>
</comment>
<dbReference type="Gene3D" id="1.25.10.10">
    <property type="entry name" value="Leucine-rich Repeat Variant"/>
    <property type="match status" value="1"/>
</dbReference>
<evidence type="ECO:0000256" key="3">
    <source>
        <dbReference type="ARBA" id="ARBA00022782"/>
    </source>
</evidence>